<dbReference type="PROSITE" id="PS51192">
    <property type="entry name" value="HELICASE_ATP_BIND_1"/>
    <property type="match status" value="1"/>
</dbReference>
<feature type="domain" description="DEAD-box RNA helicase Q" evidence="16">
    <location>
        <begin position="374"/>
        <end position="402"/>
    </location>
</feature>
<dbReference type="PROSITE" id="PS51194">
    <property type="entry name" value="HELICASE_CTER"/>
    <property type="match status" value="1"/>
</dbReference>
<name>A0A7S4DY89_9EUKA</name>
<evidence type="ECO:0000313" key="17">
    <source>
        <dbReference type="EMBL" id="CAE0677699.1"/>
    </source>
</evidence>
<dbReference type="InterPro" id="IPR014001">
    <property type="entry name" value="Helicase_ATP-bd"/>
</dbReference>
<dbReference type="Pfam" id="PF25430">
    <property type="entry name" value="DDX23"/>
    <property type="match status" value="1"/>
</dbReference>
<dbReference type="AlphaFoldDB" id="A0A7S4DY89"/>
<keyword evidence="6 11" id="KW-0067">ATP-binding</keyword>
<evidence type="ECO:0000256" key="2">
    <source>
        <dbReference type="ARBA" id="ARBA00022664"/>
    </source>
</evidence>
<keyword evidence="2" id="KW-0507">mRNA processing</keyword>
<dbReference type="PROSITE" id="PS51195">
    <property type="entry name" value="Q_MOTIF"/>
    <property type="match status" value="1"/>
</dbReference>
<evidence type="ECO:0000256" key="11">
    <source>
        <dbReference type="RuleBase" id="RU000492"/>
    </source>
</evidence>
<evidence type="ECO:0000256" key="12">
    <source>
        <dbReference type="SAM" id="Coils"/>
    </source>
</evidence>
<feature type="compositionally biased region" description="Basic and acidic residues" evidence="13">
    <location>
        <begin position="30"/>
        <end position="45"/>
    </location>
</feature>
<evidence type="ECO:0000256" key="1">
    <source>
        <dbReference type="ARBA" id="ARBA00012552"/>
    </source>
</evidence>
<proteinExistence type="inferred from homology"/>
<dbReference type="Pfam" id="PF00271">
    <property type="entry name" value="Helicase_C"/>
    <property type="match status" value="1"/>
</dbReference>
<evidence type="ECO:0000256" key="8">
    <source>
        <dbReference type="ARBA" id="ARBA00037954"/>
    </source>
</evidence>
<evidence type="ECO:0000256" key="6">
    <source>
        <dbReference type="ARBA" id="ARBA00022840"/>
    </source>
</evidence>
<evidence type="ECO:0000259" key="15">
    <source>
        <dbReference type="PROSITE" id="PS51194"/>
    </source>
</evidence>
<protein>
    <recommendedName>
        <fullName evidence="1">RNA helicase</fullName>
        <ecNumber evidence="1">3.6.4.13</ecNumber>
    </recommendedName>
</protein>
<evidence type="ECO:0000256" key="13">
    <source>
        <dbReference type="SAM" id="MobiDB-lite"/>
    </source>
</evidence>
<gene>
    <name evidence="17" type="ORF">LGLO00237_LOCUS29480</name>
</gene>
<dbReference type="SMART" id="SM00490">
    <property type="entry name" value="HELICc"/>
    <property type="match status" value="1"/>
</dbReference>
<dbReference type="InterPro" id="IPR057479">
    <property type="entry name" value="PRP28/DDX23-like_helical"/>
</dbReference>
<feature type="compositionally biased region" description="Basic residues" evidence="13">
    <location>
        <begin position="1"/>
        <end position="14"/>
    </location>
</feature>
<keyword evidence="12" id="KW-0175">Coiled coil</keyword>
<dbReference type="InterPro" id="IPR014014">
    <property type="entry name" value="RNA_helicase_DEAD_Q_motif"/>
</dbReference>
<organism evidence="17">
    <name type="scientific">Lotharella globosa</name>
    <dbReference type="NCBI Taxonomy" id="91324"/>
    <lineage>
        <taxon>Eukaryota</taxon>
        <taxon>Sar</taxon>
        <taxon>Rhizaria</taxon>
        <taxon>Cercozoa</taxon>
        <taxon>Chlorarachniophyceae</taxon>
        <taxon>Lotharella</taxon>
    </lineage>
</organism>
<keyword evidence="4 11" id="KW-0378">Hydrolase</keyword>
<dbReference type="InterPro" id="IPR001650">
    <property type="entry name" value="Helicase_C-like"/>
</dbReference>
<dbReference type="InterPro" id="IPR011545">
    <property type="entry name" value="DEAD/DEAH_box_helicase_dom"/>
</dbReference>
<dbReference type="InterPro" id="IPR027417">
    <property type="entry name" value="P-loop_NTPase"/>
</dbReference>
<dbReference type="Pfam" id="PF00270">
    <property type="entry name" value="DEAD"/>
    <property type="match status" value="1"/>
</dbReference>
<evidence type="ECO:0000259" key="14">
    <source>
        <dbReference type="PROSITE" id="PS51192"/>
    </source>
</evidence>
<feature type="region of interest" description="Disordered" evidence="13">
    <location>
        <begin position="1"/>
        <end position="97"/>
    </location>
</feature>
<dbReference type="Gene3D" id="3.40.50.300">
    <property type="entry name" value="P-loop containing nucleotide triphosphate hydrolases"/>
    <property type="match status" value="2"/>
</dbReference>
<evidence type="ECO:0000256" key="5">
    <source>
        <dbReference type="ARBA" id="ARBA00022806"/>
    </source>
</evidence>
<keyword evidence="5 11" id="KW-0347">Helicase</keyword>
<dbReference type="GO" id="GO:0003724">
    <property type="term" value="F:RNA helicase activity"/>
    <property type="evidence" value="ECO:0007669"/>
    <property type="project" value="UniProtKB-EC"/>
</dbReference>
<feature type="coiled-coil region" evidence="12">
    <location>
        <begin position="103"/>
        <end position="130"/>
    </location>
</feature>
<dbReference type="GO" id="GO:0005524">
    <property type="term" value="F:ATP binding"/>
    <property type="evidence" value="ECO:0007669"/>
    <property type="project" value="UniProtKB-KW"/>
</dbReference>
<evidence type="ECO:0000256" key="3">
    <source>
        <dbReference type="ARBA" id="ARBA00022741"/>
    </source>
</evidence>
<dbReference type="GO" id="GO:0003676">
    <property type="term" value="F:nucleic acid binding"/>
    <property type="evidence" value="ECO:0007669"/>
    <property type="project" value="InterPro"/>
</dbReference>
<comment type="similarity">
    <text evidence="8">Belongs to the DEAD box helicase family. DDX23/PRP28 subfamily.</text>
</comment>
<dbReference type="GO" id="GO:0008380">
    <property type="term" value="P:RNA splicing"/>
    <property type="evidence" value="ECO:0007669"/>
    <property type="project" value="UniProtKB-KW"/>
</dbReference>
<dbReference type="PANTHER" id="PTHR47958">
    <property type="entry name" value="ATP-DEPENDENT RNA HELICASE DBP3"/>
    <property type="match status" value="1"/>
</dbReference>
<dbReference type="InterPro" id="IPR000629">
    <property type="entry name" value="RNA-helicase_DEAD-box_CS"/>
</dbReference>
<dbReference type="GO" id="GO:0006397">
    <property type="term" value="P:mRNA processing"/>
    <property type="evidence" value="ECO:0007669"/>
    <property type="project" value="UniProtKB-KW"/>
</dbReference>
<evidence type="ECO:0000256" key="4">
    <source>
        <dbReference type="ARBA" id="ARBA00022801"/>
    </source>
</evidence>
<dbReference type="EC" id="3.6.4.13" evidence="1"/>
<dbReference type="GO" id="GO:0016787">
    <property type="term" value="F:hydrolase activity"/>
    <property type="evidence" value="ECO:0007669"/>
    <property type="project" value="UniProtKB-KW"/>
</dbReference>
<dbReference type="EMBL" id="HBIV01041904">
    <property type="protein sequence ID" value="CAE0677699.1"/>
    <property type="molecule type" value="Transcribed_RNA"/>
</dbReference>
<evidence type="ECO:0000256" key="10">
    <source>
        <dbReference type="PROSITE-ProRule" id="PRU00552"/>
    </source>
</evidence>
<feature type="domain" description="Helicase C-terminal" evidence="15">
    <location>
        <begin position="628"/>
        <end position="771"/>
    </location>
</feature>
<evidence type="ECO:0000259" key="16">
    <source>
        <dbReference type="PROSITE" id="PS51195"/>
    </source>
</evidence>
<dbReference type="CDD" id="cd17945">
    <property type="entry name" value="DEADc_DDX23"/>
    <property type="match status" value="1"/>
</dbReference>
<accession>A0A7S4DY89</accession>
<evidence type="ECO:0000256" key="9">
    <source>
        <dbReference type="ARBA" id="ARBA00047984"/>
    </source>
</evidence>
<dbReference type="SUPFAM" id="SSF52540">
    <property type="entry name" value="P-loop containing nucleoside triphosphate hydrolases"/>
    <property type="match status" value="1"/>
</dbReference>
<dbReference type="CDD" id="cd18787">
    <property type="entry name" value="SF2_C_DEAD"/>
    <property type="match status" value="1"/>
</dbReference>
<dbReference type="PROSITE" id="PS00039">
    <property type="entry name" value="DEAD_ATP_HELICASE"/>
    <property type="match status" value="1"/>
</dbReference>
<comment type="catalytic activity">
    <reaction evidence="9">
        <text>ATP + H2O = ADP + phosphate + H(+)</text>
        <dbReference type="Rhea" id="RHEA:13065"/>
        <dbReference type="ChEBI" id="CHEBI:15377"/>
        <dbReference type="ChEBI" id="CHEBI:15378"/>
        <dbReference type="ChEBI" id="CHEBI:30616"/>
        <dbReference type="ChEBI" id="CHEBI:43474"/>
        <dbReference type="ChEBI" id="CHEBI:456216"/>
        <dbReference type="EC" id="3.6.4.13"/>
    </reaction>
</comment>
<keyword evidence="7" id="KW-0508">mRNA splicing</keyword>
<dbReference type="SMART" id="SM00487">
    <property type="entry name" value="DEXDc"/>
    <property type="match status" value="1"/>
</dbReference>
<feature type="compositionally biased region" description="Basic and acidic residues" evidence="13">
    <location>
        <begin position="52"/>
        <end position="69"/>
    </location>
</feature>
<keyword evidence="3 11" id="KW-0547">Nucleotide-binding</keyword>
<feature type="short sequence motif" description="Q motif" evidence="10">
    <location>
        <begin position="374"/>
        <end position="402"/>
    </location>
</feature>
<reference evidence="17" key="1">
    <citation type="submission" date="2021-01" db="EMBL/GenBank/DDBJ databases">
        <authorList>
            <person name="Corre E."/>
            <person name="Pelletier E."/>
            <person name="Niang G."/>
            <person name="Scheremetjew M."/>
            <person name="Finn R."/>
            <person name="Kale V."/>
            <person name="Holt S."/>
            <person name="Cochrane G."/>
            <person name="Meng A."/>
            <person name="Brown T."/>
            <person name="Cohen L."/>
        </authorList>
    </citation>
    <scope>NUCLEOTIDE SEQUENCE</scope>
    <source>
        <strain evidence="17">CCCM811</strain>
    </source>
</reference>
<feature type="domain" description="Helicase ATP-binding" evidence="14">
    <location>
        <begin position="405"/>
        <end position="599"/>
    </location>
</feature>
<evidence type="ECO:0000256" key="7">
    <source>
        <dbReference type="ARBA" id="ARBA00023187"/>
    </source>
</evidence>
<sequence>MGRSRSRERRRRRDRDRSRDRDRDRRRRRSDRDRDDRDDDRDRDRDRRRRRRDDSRERDRDDKRDKDDKESSEDEIIGMSTARITKKTPKEAREEYQSFQKALEMHKSAKAEVVKEKEELEKSLRKRNRKPPISINDLTKIAQQKAAKADREAKPVFKTKKQRQAEALKRLEARKKDADNVRKGVTSMDWTNPERRDRVPLSVDRERRAEDRKRHEELKRLQEIKNQYLGVKKPKKKIIPPSQKFKFSFDWDAQDDTSDTTNPLYKNKMAGSLMYGRGFMAGVDRRMQRKQMTFYDDLVEQREAGAEIKVMDLRDMDKVQKREEKERARAKIAKMVNRHWKKKNLDEMSARDWRIFREDFNIMTRGNRVPNPIRYWNESKLPKIILKTLDKIGYKDPSPIQRCAIPIGLQNRDMVGIAQTGSGKTAAFLLPLFVYIDKLPRLTPVLAQDGPYAVILAPSRELAQQIAGECDKLSYGLKIRNVAIVGGLSIQDQGFFIREGAEICIATPGRLFDCIERRYLVLNQCNYMILDEADRMIDMNFEPQIVKIIEAMPATNLRPVEEEQWEDSRTYRQTTMFSATMPLKVELLAKKYLRNPIFISIGDRAGNAAKTVTQTVIWSTSENQKRTRIESILREQEPPVIVFCNQKGTCDTVSKWLDSTGHSSTVIHGGKVQEHRMENLALFKDGHVDILVATDVVGRGIDISGVKLVINYELPASIQRYTHRIGRTGRAGLKGVAISFLSPNDTEIMYDLKEMLESAKQIVPEELRRHPDAQVKPGTVGKKRRRDTVIYAKH</sequence>